<feature type="transmembrane region" description="Helical" evidence="8">
    <location>
        <begin position="92"/>
        <end position="111"/>
    </location>
</feature>
<evidence type="ECO:0000256" key="4">
    <source>
        <dbReference type="ARBA" id="ARBA00022475"/>
    </source>
</evidence>
<dbReference type="InterPro" id="IPR011701">
    <property type="entry name" value="MFS"/>
</dbReference>
<dbReference type="InterPro" id="IPR004638">
    <property type="entry name" value="EmrB-like"/>
</dbReference>
<dbReference type="SUPFAM" id="SSF103473">
    <property type="entry name" value="MFS general substrate transporter"/>
    <property type="match status" value="1"/>
</dbReference>
<keyword evidence="3" id="KW-0813">Transport</keyword>
<name>A0A932HZQ6_UNCTE</name>
<evidence type="ECO:0000256" key="8">
    <source>
        <dbReference type="SAM" id="Phobius"/>
    </source>
</evidence>
<feature type="transmembrane region" description="Helical" evidence="8">
    <location>
        <begin position="59"/>
        <end position="80"/>
    </location>
</feature>
<dbReference type="GO" id="GO:0005886">
    <property type="term" value="C:plasma membrane"/>
    <property type="evidence" value="ECO:0007669"/>
    <property type="project" value="UniProtKB-SubCell"/>
</dbReference>
<dbReference type="Proteomes" id="UP000782312">
    <property type="component" value="Unassembled WGS sequence"/>
</dbReference>
<dbReference type="PROSITE" id="PS50850">
    <property type="entry name" value="MFS"/>
    <property type="match status" value="1"/>
</dbReference>
<gene>
    <name evidence="10" type="ORF">HYZ11_14010</name>
</gene>
<evidence type="ECO:0000256" key="7">
    <source>
        <dbReference type="ARBA" id="ARBA00023136"/>
    </source>
</evidence>
<protein>
    <submittedName>
        <fullName evidence="10">DHA2 family efflux MFS transporter permease subunit</fullName>
    </submittedName>
</protein>
<evidence type="ECO:0000256" key="1">
    <source>
        <dbReference type="ARBA" id="ARBA00004651"/>
    </source>
</evidence>
<dbReference type="Gene3D" id="1.20.1250.20">
    <property type="entry name" value="MFS general substrate transporter like domains"/>
    <property type="match status" value="1"/>
</dbReference>
<evidence type="ECO:0000256" key="3">
    <source>
        <dbReference type="ARBA" id="ARBA00022448"/>
    </source>
</evidence>
<dbReference type="GO" id="GO:0022857">
    <property type="term" value="F:transmembrane transporter activity"/>
    <property type="evidence" value="ECO:0007669"/>
    <property type="project" value="InterPro"/>
</dbReference>
<keyword evidence="7 8" id="KW-0472">Membrane</keyword>
<dbReference type="Pfam" id="PF07690">
    <property type="entry name" value="MFS_1"/>
    <property type="match status" value="1"/>
</dbReference>
<dbReference type="PANTHER" id="PTHR42718:SF9">
    <property type="entry name" value="MAJOR FACILITATOR SUPERFAMILY MULTIDRUG TRANSPORTER MFSC"/>
    <property type="match status" value="1"/>
</dbReference>
<dbReference type="InterPro" id="IPR020846">
    <property type="entry name" value="MFS_dom"/>
</dbReference>
<evidence type="ECO:0000259" key="9">
    <source>
        <dbReference type="PROSITE" id="PS50850"/>
    </source>
</evidence>
<organism evidence="10 11">
    <name type="scientific">Tectimicrobiota bacterium</name>
    <dbReference type="NCBI Taxonomy" id="2528274"/>
    <lineage>
        <taxon>Bacteria</taxon>
        <taxon>Pseudomonadati</taxon>
        <taxon>Nitrospinota/Tectimicrobiota group</taxon>
        <taxon>Candidatus Tectimicrobiota</taxon>
    </lineage>
</organism>
<evidence type="ECO:0000256" key="2">
    <source>
        <dbReference type="ARBA" id="ARBA00008537"/>
    </source>
</evidence>
<accession>A0A932HZQ6</accession>
<feature type="transmembrane region" description="Helical" evidence="8">
    <location>
        <begin position="180"/>
        <end position="200"/>
    </location>
</feature>
<feature type="transmembrane region" description="Helical" evidence="8">
    <location>
        <begin position="149"/>
        <end position="168"/>
    </location>
</feature>
<feature type="domain" description="Major facilitator superfamily (MFS) profile" evidence="9">
    <location>
        <begin position="26"/>
        <end position="475"/>
    </location>
</feature>
<reference evidence="10" key="1">
    <citation type="submission" date="2020-07" db="EMBL/GenBank/DDBJ databases">
        <title>Huge and variable diversity of episymbiotic CPR bacteria and DPANN archaea in groundwater ecosystems.</title>
        <authorList>
            <person name="He C.Y."/>
            <person name="Keren R."/>
            <person name="Whittaker M."/>
            <person name="Farag I.F."/>
            <person name="Doudna J."/>
            <person name="Cate J.H.D."/>
            <person name="Banfield J.F."/>
        </authorList>
    </citation>
    <scope>NUCLEOTIDE SEQUENCE</scope>
    <source>
        <strain evidence="10">NC_groundwater_763_Ag_S-0.2um_68_21</strain>
    </source>
</reference>
<dbReference type="InterPro" id="IPR036259">
    <property type="entry name" value="MFS_trans_sf"/>
</dbReference>
<evidence type="ECO:0000313" key="11">
    <source>
        <dbReference type="Proteomes" id="UP000782312"/>
    </source>
</evidence>
<feature type="transmembrane region" description="Helical" evidence="8">
    <location>
        <begin position="20"/>
        <end position="39"/>
    </location>
</feature>
<comment type="subcellular location">
    <subcellularLocation>
        <location evidence="1">Cell membrane</location>
        <topology evidence="1">Multi-pass membrane protein</topology>
    </subcellularLocation>
</comment>
<keyword evidence="4" id="KW-1003">Cell membrane</keyword>
<dbReference type="EMBL" id="JACPUR010000035">
    <property type="protein sequence ID" value="MBI3128714.1"/>
    <property type="molecule type" value="Genomic_DNA"/>
</dbReference>
<evidence type="ECO:0000256" key="5">
    <source>
        <dbReference type="ARBA" id="ARBA00022692"/>
    </source>
</evidence>
<dbReference type="AlphaFoldDB" id="A0A932HZQ6"/>
<feature type="transmembrane region" description="Helical" evidence="8">
    <location>
        <begin position="499"/>
        <end position="517"/>
    </location>
</feature>
<dbReference type="Gene3D" id="1.20.1720.10">
    <property type="entry name" value="Multidrug resistance protein D"/>
    <property type="match status" value="1"/>
</dbReference>
<dbReference type="PANTHER" id="PTHR42718">
    <property type="entry name" value="MAJOR FACILITATOR SUPERFAMILY MULTIDRUG TRANSPORTER MFSC"/>
    <property type="match status" value="1"/>
</dbReference>
<dbReference type="CDD" id="cd17503">
    <property type="entry name" value="MFS_LmrB_MDR_like"/>
    <property type="match status" value="1"/>
</dbReference>
<feature type="transmembrane region" description="Helical" evidence="8">
    <location>
        <begin position="345"/>
        <end position="363"/>
    </location>
</feature>
<comment type="caution">
    <text evidence="10">The sequence shown here is derived from an EMBL/GenBank/DDBJ whole genome shotgun (WGS) entry which is preliminary data.</text>
</comment>
<feature type="transmembrane region" description="Helical" evidence="8">
    <location>
        <begin position="212"/>
        <end position="232"/>
    </location>
</feature>
<feature type="transmembrane region" description="Helical" evidence="8">
    <location>
        <begin position="375"/>
        <end position="401"/>
    </location>
</feature>
<proteinExistence type="inferred from homology"/>
<feature type="transmembrane region" description="Helical" evidence="8">
    <location>
        <begin position="284"/>
        <end position="307"/>
    </location>
</feature>
<evidence type="ECO:0000256" key="6">
    <source>
        <dbReference type="ARBA" id="ARBA00022989"/>
    </source>
</evidence>
<feature type="transmembrane region" description="Helical" evidence="8">
    <location>
        <begin position="313"/>
        <end position="333"/>
    </location>
</feature>
<dbReference type="NCBIfam" id="TIGR00711">
    <property type="entry name" value="efflux_EmrB"/>
    <property type="match status" value="1"/>
</dbReference>
<dbReference type="PRINTS" id="PR01036">
    <property type="entry name" value="TCRTETB"/>
</dbReference>
<feature type="transmembrane region" description="Helical" evidence="8">
    <location>
        <begin position="244"/>
        <end position="263"/>
    </location>
</feature>
<sequence>MSAQERPVQPAADEVPETSAAARALITLAVISGAFISVMDVSVVNVSLPHMRGAFGADLSSITWVATSYSIAQIIMITMSGWWSTLLGRKRFFLASYVLFTLGSILAGISSSFTEMIVYRAIQGVGGGPLIPIAQAIMRETYPPRYQGMAMAVFGMGVVVAPAIGPVLGGWLTDTYGWPWVFYINVPFSLGGMVLVHLFVHDPPYLKRGIKRVDWGGIAFLAIGLIGLQVVLERGQEENWFESNLIVWWSAATVVAVAVLVVWELRVPEPIVDIRIMRNVPLTVGSVIILVFGVALFGSTFVLPQFLQHLLHYTAYDAGMVLLPRGIALFIILPIVGRLFNVLDLRLLLTFGTASILYAFYLISHLSLDADFWSLVMPLIFMGLGMPCMFVTLATVTLGCVRAAEATAASAVFNLFRRVGGNIGFALIATLVDRRSAVHRTGLVGYLNEFNAPFLDYHEKVVNVLTSQRIDPATAQAKAYAIMDNMVNRQAAMGAYNDAAWFMMILFTCVLPLIWLLPGRLGARPEGAGGGG</sequence>
<evidence type="ECO:0000313" key="10">
    <source>
        <dbReference type="EMBL" id="MBI3128714.1"/>
    </source>
</evidence>
<comment type="similarity">
    <text evidence="2">Belongs to the major facilitator superfamily. EmrB family.</text>
</comment>
<keyword evidence="5 8" id="KW-0812">Transmembrane</keyword>
<feature type="transmembrane region" description="Helical" evidence="8">
    <location>
        <begin position="117"/>
        <end position="137"/>
    </location>
</feature>
<keyword evidence="6 8" id="KW-1133">Transmembrane helix</keyword>